<organism evidence="1">
    <name type="scientific">hydrothermal vent metagenome</name>
    <dbReference type="NCBI Taxonomy" id="652676"/>
    <lineage>
        <taxon>unclassified sequences</taxon>
        <taxon>metagenomes</taxon>
        <taxon>ecological metagenomes</taxon>
    </lineage>
</organism>
<evidence type="ECO:0000313" key="1">
    <source>
        <dbReference type="EMBL" id="VAW12431.1"/>
    </source>
</evidence>
<gene>
    <name evidence="1" type="ORF">MNBD_BACTEROID01-234</name>
</gene>
<dbReference type="Pfam" id="PF25593">
    <property type="entry name" value="GldD_lipo"/>
    <property type="match status" value="1"/>
</dbReference>
<name>A0A3B0T0Z2_9ZZZZ</name>
<dbReference type="EMBL" id="UOEP01000002">
    <property type="protein sequence ID" value="VAW12431.1"/>
    <property type="molecule type" value="Genomic_DNA"/>
</dbReference>
<proteinExistence type="predicted"/>
<dbReference type="InterPro" id="IPR019850">
    <property type="entry name" value="GldD-like"/>
</dbReference>
<dbReference type="AlphaFoldDB" id="A0A3B0T0Z2"/>
<protein>
    <submittedName>
        <fullName evidence="1">GldD</fullName>
    </submittedName>
</protein>
<reference evidence="1" key="1">
    <citation type="submission" date="2018-06" db="EMBL/GenBank/DDBJ databases">
        <authorList>
            <person name="Zhirakovskaya E."/>
        </authorList>
    </citation>
    <scope>NUCLEOTIDE SEQUENCE</scope>
</reference>
<sequence length="232" mass="26935">MNKSRLKLNNPLYFAFDSETGYTMNFKQLISFLILPLLLTGCGKKYTPKPRGYFRIEFPEKKYQLIDEGFPYKFDIPVYSSVKPDMDKLAEPYWVNVLIPENKAQIHISYKKINPSDYHKFTNEKESLTEARKIVLAKYIEESRKLAYKHAIKADAIEERIFLNPASKVYGTIYLIEGNAASPIQFYLTDSISHFLRGALYISEVPNIDSLKPVINFLEPDVIRLIESTTWN</sequence>
<accession>A0A3B0T0Z2</accession>